<evidence type="ECO:0000313" key="29">
    <source>
        <dbReference type="Proteomes" id="UP000053201"/>
    </source>
</evidence>
<evidence type="ECO:0000256" key="2">
    <source>
        <dbReference type="ARBA" id="ARBA00004569"/>
    </source>
</evidence>
<dbReference type="GO" id="GO:0016787">
    <property type="term" value="F:hydrolase activity"/>
    <property type="evidence" value="ECO:0007669"/>
    <property type="project" value="UniProtKB-KW"/>
</dbReference>
<evidence type="ECO:0000256" key="18">
    <source>
        <dbReference type="ARBA" id="ARBA00038456"/>
    </source>
</evidence>
<keyword evidence="5" id="KW-1003">Cell membrane</keyword>
<dbReference type="AlphaFoldDB" id="A0A0L0H9D4"/>
<gene>
    <name evidence="28" type="ORF">SPPG_06797</name>
</gene>
<evidence type="ECO:0000256" key="16">
    <source>
        <dbReference type="ARBA" id="ARBA00035852"/>
    </source>
</evidence>
<evidence type="ECO:0000256" key="17">
    <source>
        <dbReference type="ARBA" id="ARBA00037002"/>
    </source>
</evidence>
<dbReference type="GO" id="GO:0006631">
    <property type="term" value="P:fatty acid metabolic process"/>
    <property type="evidence" value="ECO:0007669"/>
    <property type="project" value="UniProtKB-KW"/>
</dbReference>
<evidence type="ECO:0000256" key="4">
    <source>
        <dbReference type="ARBA" id="ARBA00004637"/>
    </source>
</evidence>
<keyword evidence="6" id="KW-0963">Cytoplasm</keyword>
<dbReference type="Pfam" id="PF03061">
    <property type="entry name" value="4HBT"/>
    <property type="match status" value="1"/>
</dbReference>
<keyword evidence="8" id="KW-0999">Mitochondrion inner membrane</keyword>
<keyword evidence="9" id="KW-0378">Hydrolase</keyword>
<comment type="catalytic activity">
    <reaction evidence="24">
        <text>decanoyl-CoA + H2O = decanoate + CoA + H(+)</text>
        <dbReference type="Rhea" id="RHEA:40059"/>
        <dbReference type="ChEBI" id="CHEBI:15377"/>
        <dbReference type="ChEBI" id="CHEBI:15378"/>
        <dbReference type="ChEBI" id="CHEBI:27689"/>
        <dbReference type="ChEBI" id="CHEBI:57287"/>
        <dbReference type="ChEBI" id="CHEBI:61430"/>
    </reaction>
    <physiologicalReaction direction="left-to-right" evidence="24">
        <dbReference type="Rhea" id="RHEA:40060"/>
    </physiologicalReaction>
</comment>
<dbReference type="InterPro" id="IPR006683">
    <property type="entry name" value="Thioestr_dom"/>
</dbReference>
<dbReference type="GeneID" id="27690075"/>
<comment type="catalytic activity">
    <reaction evidence="25">
        <text>dodecanoyl-CoA + H2O = dodecanoate + CoA + H(+)</text>
        <dbReference type="Rhea" id="RHEA:30135"/>
        <dbReference type="ChEBI" id="CHEBI:15377"/>
        <dbReference type="ChEBI" id="CHEBI:15378"/>
        <dbReference type="ChEBI" id="CHEBI:18262"/>
        <dbReference type="ChEBI" id="CHEBI:57287"/>
        <dbReference type="ChEBI" id="CHEBI:57375"/>
    </reaction>
    <physiologicalReaction direction="left-to-right" evidence="25">
        <dbReference type="Rhea" id="RHEA:30136"/>
    </physiologicalReaction>
</comment>
<evidence type="ECO:0000313" key="28">
    <source>
        <dbReference type="EMBL" id="KNC97802.1"/>
    </source>
</evidence>
<evidence type="ECO:0000256" key="15">
    <source>
        <dbReference type="ARBA" id="ARBA00023273"/>
    </source>
</evidence>
<feature type="domain" description="Thioesterase" evidence="27">
    <location>
        <begin position="131"/>
        <end position="199"/>
    </location>
</feature>
<comment type="catalytic activity">
    <reaction evidence="22">
        <text>octanoyl-CoA + H2O = octanoate + CoA + H(+)</text>
        <dbReference type="Rhea" id="RHEA:30143"/>
        <dbReference type="ChEBI" id="CHEBI:15377"/>
        <dbReference type="ChEBI" id="CHEBI:15378"/>
        <dbReference type="ChEBI" id="CHEBI:25646"/>
        <dbReference type="ChEBI" id="CHEBI:57287"/>
        <dbReference type="ChEBI" id="CHEBI:57386"/>
    </reaction>
    <physiologicalReaction direction="left-to-right" evidence="22">
        <dbReference type="Rhea" id="RHEA:30144"/>
    </physiologicalReaction>
</comment>
<evidence type="ECO:0000259" key="27">
    <source>
        <dbReference type="Pfam" id="PF03061"/>
    </source>
</evidence>
<name>A0A0L0H9D4_SPIPD</name>
<evidence type="ECO:0000256" key="7">
    <source>
        <dbReference type="ARBA" id="ARBA00022703"/>
    </source>
</evidence>
<keyword evidence="14" id="KW-0472">Membrane</keyword>
<dbReference type="InterPro" id="IPR052365">
    <property type="entry name" value="THEM4/THEM5_acyl-CoA_thioest"/>
</dbReference>
<keyword evidence="7" id="KW-0053">Apoptosis</keyword>
<dbReference type="Proteomes" id="UP000053201">
    <property type="component" value="Unassembled WGS sequence"/>
</dbReference>
<reference evidence="28 29" key="1">
    <citation type="submission" date="2009-08" db="EMBL/GenBank/DDBJ databases">
        <title>The Genome Sequence of Spizellomyces punctatus strain DAOM BR117.</title>
        <authorList>
            <consortium name="The Broad Institute Genome Sequencing Platform"/>
            <person name="Russ C."/>
            <person name="Cuomo C."/>
            <person name="Shea T."/>
            <person name="Young S.K."/>
            <person name="Zeng Q."/>
            <person name="Koehrsen M."/>
            <person name="Haas B."/>
            <person name="Borodovsky M."/>
            <person name="Guigo R."/>
            <person name="Alvarado L."/>
            <person name="Berlin A."/>
            <person name="Bochicchio J."/>
            <person name="Borenstein D."/>
            <person name="Chapman S."/>
            <person name="Chen Z."/>
            <person name="Engels R."/>
            <person name="Freedman E."/>
            <person name="Gellesch M."/>
            <person name="Goldberg J."/>
            <person name="Griggs A."/>
            <person name="Gujja S."/>
            <person name="Heiman D."/>
            <person name="Hepburn T."/>
            <person name="Howarth C."/>
            <person name="Jen D."/>
            <person name="Larson L."/>
            <person name="Lewis B."/>
            <person name="Mehta T."/>
            <person name="Park D."/>
            <person name="Pearson M."/>
            <person name="Roberts A."/>
            <person name="Saif S."/>
            <person name="Shenoy N."/>
            <person name="Sisk P."/>
            <person name="Stolte C."/>
            <person name="Sykes S."/>
            <person name="Thomson T."/>
            <person name="Walk T."/>
            <person name="White J."/>
            <person name="Yandava C."/>
            <person name="Burger G."/>
            <person name="Gray M.W."/>
            <person name="Holland P.W.H."/>
            <person name="King N."/>
            <person name="Lang F.B.F."/>
            <person name="Roger A.J."/>
            <person name="Ruiz-Trillo I."/>
            <person name="Lander E."/>
            <person name="Nusbaum C."/>
        </authorList>
    </citation>
    <scope>NUCLEOTIDE SEQUENCE [LARGE SCALE GENOMIC DNA]</scope>
    <source>
        <strain evidence="28 29">DAOM BR117</strain>
    </source>
</reference>
<evidence type="ECO:0000256" key="20">
    <source>
        <dbReference type="ARBA" id="ARBA00040123"/>
    </source>
</evidence>
<keyword evidence="29" id="KW-1185">Reference proteome</keyword>
<evidence type="ECO:0000256" key="26">
    <source>
        <dbReference type="ARBA" id="ARBA00048180"/>
    </source>
</evidence>
<dbReference type="GO" id="GO:0006915">
    <property type="term" value="P:apoptotic process"/>
    <property type="evidence" value="ECO:0007669"/>
    <property type="project" value="UniProtKB-KW"/>
</dbReference>
<dbReference type="VEuPathDB" id="FungiDB:SPPG_06797"/>
<comment type="catalytic activity">
    <reaction evidence="23">
        <text>hexadecanoyl-CoA + H2O = hexadecanoate + CoA + H(+)</text>
        <dbReference type="Rhea" id="RHEA:16645"/>
        <dbReference type="ChEBI" id="CHEBI:7896"/>
        <dbReference type="ChEBI" id="CHEBI:15377"/>
        <dbReference type="ChEBI" id="CHEBI:15378"/>
        <dbReference type="ChEBI" id="CHEBI:57287"/>
        <dbReference type="ChEBI" id="CHEBI:57379"/>
        <dbReference type="EC" id="3.1.2.2"/>
    </reaction>
    <physiologicalReaction direction="left-to-right" evidence="23">
        <dbReference type="Rhea" id="RHEA:16646"/>
    </physiologicalReaction>
</comment>
<dbReference type="CDD" id="cd03443">
    <property type="entry name" value="PaaI_thioesterase"/>
    <property type="match status" value="1"/>
</dbReference>
<accession>A0A0L0H9D4</accession>
<dbReference type="InParanoid" id="A0A0L0H9D4"/>
<dbReference type="PANTHER" id="PTHR12418:SF19">
    <property type="entry name" value="ACYL-COENZYME A THIOESTERASE THEM4"/>
    <property type="match status" value="1"/>
</dbReference>
<evidence type="ECO:0000256" key="24">
    <source>
        <dbReference type="ARBA" id="ARBA00047969"/>
    </source>
</evidence>
<evidence type="ECO:0000256" key="10">
    <source>
        <dbReference type="ARBA" id="ARBA00022832"/>
    </source>
</evidence>
<dbReference type="EC" id="3.1.2.2" evidence="19"/>
<organism evidence="28 29">
    <name type="scientific">Spizellomyces punctatus (strain DAOM BR117)</name>
    <dbReference type="NCBI Taxonomy" id="645134"/>
    <lineage>
        <taxon>Eukaryota</taxon>
        <taxon>Fungi</taxon>
        <taxon>Fungi incertae sedis</taxon>
        <taxon>Chytridiomycota</taxon>
        <taxon>Chytridiomycota incertae sedis</taxon>
        <taxon>Chytridiomycetes</taxon>
        <taxon>Spizellomycetales</taxon>
        <taxon>Spizellomycetaceae</taxon>
        <taxon>Spizellomyces</taxon>
    </lineage>
</organism>
<evidence type="ECO:0000256" key="14">
    <source>
        <dbReference type="ARBA" id="ARBA00023136"/>
    </source>
</evidence>
<dbReference type="RefSeq" id="XP_016605842.1">
    <property type="nucleotide sequence ID" value="XM_016754996.1"/>
</dbReference>
<evidence type="ECO:0000256" key="6">
    <source>
        <dbReference type="ARBA" id="ARBA00022490"/>
    </source>
</evidence>
<dbReference type="eggNOG" id="KOG4781">
    <property type="taxonomic scope" value="Eukaryota"/>
</dbReference>
<evidence type="ECO:0000256" key="11">
    <source>
        <dbReference type="ARBA" id="ARBA00022946"/>
    </source>
</evidence>
<evidence type="ECO:0000256" key="25">
    <source>
        <dbReference type="ARBA" id="ARBA00048074"/>
    </source>
</evidence>
<evidence type="ECO:0000256" key="21">
    <source>
        <dbReference type="ARBA" id="ARBA00043210"/>
    </source>
</evidence>
<dbReference type="SUPFAM" id="SSF54637">
    <property type="entry name" value="Thioesterase/thiol ester dehydrase-isomerase"/>
    <property type="match status" value="1"/>
</dbReference>
<evidence type="ECO:0000256" key="5">
    <source>
        <dbReference type="ARBA" id="ARBA00022475"/>
    </source>
</evidence>
<protein>
    <recommendedName>
        <fullName evidence="20">Acyl-coenzyme A thioesterase THEM4</fullName>
        <ecNumber evidence="19">3.1.2.2</ecNumber>
    </recommendedName>
    <alternativeName>
        <fullName evidence="21">Thioesterase superfamily member 4</fullName>
    </alternativeName>
</protein>
<keyword evidence="10" id="KW-0276">Fatty acid metabolism</keyword>
<keyword evidence="15" id="KW-0966">Cell projection</keyword>
<evidence type="ECO:0000256" key="8">
    <source>
        <dbReference type="ARBA" id="ARBA00022792"/>
    </source>
</evidence>
<dbReference type="GO" id="GO:0005743">
    <property type="term" value="C:mitochondrial inner membrane"/>
    <property type="evidence" value="ECO:0007669"/>
    <property type="project" value="UniProtKB-SubCell"/>
</dbReference>
<evidence type="ECO:0000256" key="19">
    <source>
        <dbReference type="ARBA" id="ARBA00038848"/>
    </source>
</evidence>
<evidence type="ECO:0000256" key="3">
    <source>
        <dbReference type="ARBA" id="ARBA00004632"/>
    </source>
</evidence>
<sequence length="261" mass="30022">MALYDRNLTRFPHPSPHLSLLAKNPSLRFLPDTDLWWPSYSFRQETGLFIGEDFFYGSGKFQVRYFVPKGCVLMKPDETEDANMEILEMNVKFLPADWKRNVLDAYVAAGHLRFMVGCLHFTAEVEGPPAFVHGGATFTAFDQLLGVLVHYYNLYIPHMTLTLTIDYKRPMPLSGTQYYKIWIEKIEGKKVFVEGYIFDMDLLENETELDVATADFEKVNVPPALRRAEIRGIFFRIGESNGKDGLAYLEEEKGRTARPKL</sequence>
<dbReference type="STRING" id="645134.A0A0L0H9D4"/>
<keyword evidence="11" id="KW-0809">Transit peptide</keyword>
<dbReference type="Gene3D" id="3.10.129.10">
    <property type="entry name" value="Hotdog Thioesterase"/>
    <property type="match status" value="1"/>
</dbReference>
<keyword evidence="13" id="KW-0496">Mitochondrion</keyword>
<dbReference type="InterPro" id="IPR029069">
    <property type="entry name" value="HotDog_dom_sf"/>
</dbReference>
<comment type="similarity">
    <text evidence="18">Belongs to the THEM4/THEM5 thioesterase family.</text>
</comment>
<comment type="catalytic activity">
    <reaction evidence="26">
        <text>tetradecanoyl-CoA + H2O = tetradecanoate + CoA + H(+)</text>
        <dbReference type="Rhea" id="RHEA:40119"/>
        <dbReference type="ChEBI" id="CHEBI:15377"/>
        <dbReference type="ChEBI" id="CHEBI:15378"/>
        <dbReference type="ChEBI" id="CHEBI:30807"/>
        <dbReference type="ChEBI" id="CHEBI:57287"/>
        <dbReference type="ChEBI" id="CHEBI:57385"/>
    </reaction>
    <physiologicalReaction direction="left-to-right" evidence="26">
        <dbReference type="Rhea" id="RHEA:40120"/>
    </physiologicalReaction>
</comment>
<dbReference type="PANTHER" id="PTHR12418">
    <property type="entry name" value="ACYL-COENZYME A THIOESTERASE THEM4"/>
    <property type="match status" value="1"/>
</dbReference>
<evidence type="ECO:0000256" key="13">
    <source>
        <dbReference type="ARBA" id="ARBA00023128"/>
    </source>
</evidence>
<proteinExistence type="inferred from homology"/>
<evidence type="ECO:0000256" key="9">
    <source>
        <dbReference type="ARBA" id="ARBA00022801"/>
    </source>
</evidence>
<evidence type="ECO:0000256" key="22">
    <source>
        <dbReference type="ARBA" id="ARBA00047588"/>
    </source>
</evidence>
<dbReference type="OrthoDB" id="506431at2759"/>
<evidence type="ECO:0000256" key="23">
    <source>
        <dbReference type="ARBA" id="ARBA00047734"/>
    </source>
</evidence>
<dbReference type="EMBL" id="KQ257462">
    <property type="protein sequence ID" value="KNC97802.1"/>
    <property type="molecule type" value="Genomic_DNA"/>
</dbReference>
<evidence type="ECO:0000256" key="1">
    <source>
        <dbReference type="ARBA" id="ARBA00004496"/>
    </source>
</evidence>
<evidence type="ECO:0000256" key="12">
    <source>
        <dbReference type="ARBA" id="ARBA00023098"/>
    </source>
</evidence>
<keyword evidence="12" id="KW-0443">Lipid metabolism</keyword>
<comment type="catalytic activity">
    <reaction evidence="17">
        <text>(9Z)-octadecenoyl-CoA + H2O = (9Z)-octadecenoate + CoA + H(+)</text>
        <dbReference type="Rhea" id="RHEA:40139"/>
        <dbReference type="ChEBI" id="CHEBI:15377"/>
        <dbReference type="ChEBI" id="CHEBI:15378"/>
        <dbReference type="ChEBI" id="CHEBI:30823"/>
        <dbReference type="ChEBI" id="CHEBI:57287"/>
        <dbReference type="ChEBI" id="CHEBI:57387"/>
    </reaction>
    <physiologicalReaction direction="left-to-right" evidence="17">
        <dbReference type="Rhea" id="RHEA:40140"/>
    </physiologicalReaction>
</comment>
<dbReference type="GO" id="GO:0005758">
    <property type="term" value="C:mitochondrial intermembrane space"/>
    <property type="evidence" value="ECO:0007669"/>
    <property type="project" value="UniProtKB-SubCell"/>
</dbReference>
<comment type="subcellular location">
    <subcellularLocation>
        <location evidence="3">Cell projection</location>
        <location evidence="3">Ruffle membrane</location>
    </subcellularLocation>
    <subcellularLocation>
        <location evidence="1">Cytoplasm</location>
    </subcellularLocation>
    <subcellularLocation>
        <location evidence="4">Mitochondrion inner membrane</location>
        <topology evidence="4">Peripheral membrane protein</topology>
    </subcellularLocation>
    <subcellularLocation>
        <location evidence="2">Mitochondrion intermembrane space</location>
    </subcellularLocation>
</comment>
<comment type="catalytic activity">
    <reaction evidence="16">
        <text>(5Z,8Z,11Z,14Z)-eicosatetraenoyl-CoA + H2O = (5Z,8Z,11Z,14Z)-eicosatetraenoate + CoA + H(+)</text>
        <dbReference type="Rhea" id="RHEA:40151"/>
        <dbReference type="ChEBI" id="CHEBI:15377"/>
        <dbReference type="ChEBI" id="CHEBI:15378"/>
        <dbReference type="ChEBI" id="CHEBI:32395"/>
        <dbReference type="ChEBI" id="CHEBI:57287"/>
        <dbReference type="ChEBI" id="CHEBI:57368"/>
    </reaction>
    <physiologicalReaction direction="left-to-right" evidence="16">
        <dbReference type="Rhea" id="RHEA:40152"/>
    </physiologicalReaction>
</comment>